<dbReference type="Gene3D" id="3.40.50.10320">
    <property type="entry name" value="LmbE-like"/>
    <property type="match status" value="1"/>
</dbReference>
<comment type="caution">
    <text evidence="1">The sequence shown here is derived from an EMBL/GenBank/DDBJ whole genome shotgun (WGS) entry which is preliminary data.</text>
</comment>
<dbReference type="InterPro" id="IPR003737">
    <property type="entry name" value="GlcNAc_PI_deacetylase-related"/>
</dbReference>
<accession>A0A431TLB0</accession>
<dbReference type="RefSeq" id="WP_126469372.1">
    <property type="nucleotide sequence ID" value="NZ_RXOE01000002.1"/>
</dbReference>
<evidence type="ECO:0000313" key="1">
    <source>
        <dbReference type="EMBL" id="RTQ34439.1"/>
    </source>
</evidence>
<dbReference type="InterPro" id="IPR024078">
    <property type="entry name" value="LmbE-like_dom_sf"/>
</dbReference>
<evidence type="ECO:0000313" key="2">
    <source>
        <dbReference type="Proteomes" id="UP000267418"/>
    </source>
</evidence>
<proteinExistence type="predicted"/>
<dbReference type="Proteomes" id="UP000267418">
    <property type="component" value="Unassembled WGS sequence"/>
</dbReference>
<organism evidence="1 2">
    <name type="scientific">Variovorax gossypii</name>
    <dbReference type="NCBI Taxonomy" id="1679495"/>
    <lineage>
        <taxon>Bacteria</taxon>
        <taxon>Pseudomonadati</taxon>
        <taxon>Pseudomonadota</taxon>
        <taxon>Betaproteobacteria</taxon>
        <taxon>Burkholderiales</taxon>
        <taxon>Comamonadaceae</taxon>
        <taxon>Variovorax</taxon>
    </lineage>
</organism>
<dbReference type="SUPFAM" id="SSF102588">
    <property type="entry name" value="LmbE-like"/>
    <property type="match status" value="1"/>
</dbReference>
<dbReference type="OrthoDB" id="9131871at2"/>
<gene>
    <name evidence="1" type="ORF">EJP69_08365</name>
</gene>
<keyword evidence="2" id="KW-1185">Reference proteome</keyword>
<name>A0A431TLB0_9BURK</name>
<protein>
    <submittedName>
        <fullName evidence="1">PIG-L family deacetylase</fullName>
    </submittedName>
</protein>
<sequence length="256" mass="28334">MNAGTALFLFAHQDDEFGVFQKILDERAAGARVVCVFMTTGTVGGASPEARNRESLAVLTKLGVGSGDVIFAGQQLKIDDGALMHRLDDAADWLRSWIDACPLLHGLYLPAWEGGHPDHDSLHAVGVTVARQAGLLHLARQSSLYNGYKRPGPLFNVMRPLPMNGPVEPVAVPWGHRIAFMRHCLSYPTQRKTWIGLFPFVLLHYVFGGRDAMQSVTPERLVSKPHEGALYYERRQFTTWPALSERIAAFTTRSNA</sequence>
<dbReference type="Pfam" id="PF02585">
    <property type="entry name" value="PIG-L"/>
    <property type="match status" value="1"/>
</dbReference>
<reference evidence="1 2" key="1">
    <citation type="submission" date="2018-12" db="EMBL/GenBank/DDBJ databases">
        <title>The genome of Variovorax gossypii DSM 100435.</title>
        <authorList>
            <person name="Gao J."/>
            <person name="Sun J."/>
        </authorList>
    </citation>
    <scope>NUCLEOTIDE SEQUENCE [LARGE SCALE GENOMIC DNA]</scope>
    <source>
        <strain evidence="1 2">DSM 100435</strain>
    </source>
</reference>
<dbReference type="AlphaFoldDB" id="A0A431TLB0"/>
<dbReference type="EMBL" id="RXOE01000002">
    <property type="protein sequence ID" value="RTQ34439.1"/>
    <property type="molecule type" value="Genomic_DNA"/>
</dbReference>